<dbReference type="AlphaFoldDB" id="A0A7C3PEH4"/>
<evidence type="ECO:0000256" key="7">
    <source>
        <dbReference type="RuleBase" id="RU361153"/>
    </source>
</evidence>
<keyword evidence="3 7" id="KW-0136">Cellulose degradation</keyword>
<dbReference type="PROSITE" id="PS00659">
    <property type="entry name" value="GLYCOSYL_HYDROL_F5"/>
    <property type="match status" value="1"/>
</dbReference>
<feature type="domain" description="CBM2" evidence="9">
    <location>
        <begin position="444"/>
        <end position="556"/>
    </location>
</feature>
<evidence type="ECO:0000256" key="5">
    <source>
        <dbReference type="ARBA" id="ARBA00023295"/>
    </source>
</evidence>
<comment type="similarity">
    <text evidence="7">Belongs to the glycosyl hydrolase 5 (cellulase A) family.</text>
</comment>
<keyword evidence="4 7" id="KW-0119">Carbohydrate metabolism</keyword>
<dbReference type="PROSITE" id="PS51173">
    <property type="entry name" value="CBM2"/>
    <property type="match status" value="1"/>
</dbReference>
<dbReference type="SUPFAM" id="SSF51445">
    <property type="entry name" value="(Trans)glycosidases"/>
    <property type="match status" value="1"/>
</dbReference>
<dbReference type="Gene3D" id="3.20.20.80">
    <property type="entry name" value="Glycosidases"/>
    <property type="match status" value="1"/>
</dbReference>
<dbReference type="GO" id="GO:0030247">
    <property type="term" value="F:polysaccharide binding"/>
    <property type="evidence" value="ECO:0007669"/>
    <property type="project" value="UniProtKB-UniRule"/>
</dbReference>
<accession>A0A7C3PEH4</accession>
<gene>
    <name evidence="10" type="ORF">ENR64_10135</name>
</gene>
<comment type="caution">
    <text evidence="10">The sequence shown here is derived from an EMBL/GenBank/DDBJ whole genome shotgun (WGS) entry which is preliminary data.</text>
</comment>
<keyword evidence="2 7" id="KW-0378">Hydrolase</keyword>
<dbReference type="GO" id="GO:0008810">
    <property type="term" value="F:cellulase activity"/>
    <property type="evidence" value="ECO:0007669"/>
    <property type="project" value="UniProtKB-EC"/>
</dbReference>
<protein>
    <recommendedName>
        <fullName evidence="7">Endoglucanase</fullName>
        <ecNumber evidence="7">3.2.1.4</ecNumber>
    </recommendedName>
</protein>
<dbReference type="SUPFAM" id="SSF49384">
    <property type="entry name" value="Carbohydrate-binding domain"/>
    <property type="match status" value="1"/>
</dbReference>
<evidence type="ECO:0000256" key="1">
    <source>
        <dbReference type="ARBA" id="ARBA00000966"/>
    </source>
</evidence>
<organism evidence="10">
    <name type="scientific">Oscillatoriales cyanobacterium SpSt-418</name>
    <dbReference type="NCBI Taxonomy" id="2282169"/>
    <lineage>
        <taxon>Bacteria</taxon>
        <taxon>Bacillati</taxon>
        <taxon>Cyanobacteriota</taxon>
        <taxon>Cyanophyceae</taxon>
        <taxon>Oscillatoriophycideae</taxon>
        <taxon>Oscillatoriales</taxon>
    </lineage>
</organism>
<evidence type="ECO:0000256" key="2">
    <source>
        <dbReference type="ARBA" id="ARBA00022801"/>
    </source>
</evidence>
<evidence type="ECO:0000256" key="4">
    <source>
        <dbReference type="ARBA" id="ARBA00023277"/>
    </source>
</evidence>
<dbReference type="PANTHER" id="PTHR35923:SF2">
    <property type="entry name" value="ENDOGLUCANASE"/>
    <property type="match status" value="1"/>
</dbReference>
<evidence type="ECO:0000256" key="6">
    <source>
        <dbReference type="ARBA" id="ARBA00023326"/>
    </source>
</evidence>
<dbReference type="InterPro" id="IPR018087">
    <property type="entry name" value="Glyco_hydro_5_CS"/>
</dbReference>
<dbReference type="PANTHER" id="PTHR35923">
    <property type="entry name" value="MAJOR EXTRACELLULAR ENDOGLUCANASE"/>
    <property type="match status" value="1"/>
</dbReference>
<feature type="region of interest" description="Disordered" evidence="8">
    <location>
        <begin position="416"/>
        <end position="461"/>
    </location>
</feature>
<dbReference type="Gene3D" id="2.60.40.290">
    <property type="match status" value="1"/>
</dbReference>
<evidence type="ECO:0000256" key="8">
    <source>
        <dbReference type="SAM" id="MobiDB-lite"/>
    </source>
</evidence>
<dbReference type="InterPro" id="IPR012291">
    <property type="entry name" value="CBM2_carb-bd_dom_sf"/>
</dbReference>
<sequence length="556" mass="62788">MRCSIDLRSFLSWQPLFRLKQRTRFWLRSLSLMLVTIFLSLGLHAIAFASDAATPIQTPLSTRGSQIVDAKGKPVLLRGVNWFGMETELHVPHGLWQRDYKEMLAQIKSLGYNVIRLPFAVQSLRSSSFSGVDFSIGSNRELENKTPLEVMDLVIQEAQRQGLMILLDSHRLNDQRIPELWYGDGFTESDWLDSWKMLANRYKNQPNVIGADLKNEPHGRASWGTNDVATDWRLAAERAGNAILQVNPNWLIVVEGVEKNVPGQRLKVHWWGGNLEGVKRFPVRLQKRNKVVYSPHEYGAGVSNQAWFNEPGFPKNLRDRWEIGFHYIARQSIAPILIGEFGGRQVDSLSKEGIWQRELVQFIKEKRLSFAYWSWNPNSGDTGGILQDDWQSIHQDKQALLNQLFPVASLPPSEPIAVTPAVTPQPLPSPTPAPKSVPSPPPLPNPTPAPMQASPGLPGLTTQTRIQSDWETGFCAEFLVTNPSAIARAGNWKLTFQMSQADLKSNWNGRFERQGNQYTVTPPDWALTMQPNQTVNLGFCADKRGSDYQPQQVRVQ</sequence>
<feature type="compositionally biased region" description="Pro residues" evidence="8">
    <location>
        <begin position="423"/>
        <end position="449"/>
    </location>
</feature>
<dbReference type="EC" id="3.2.1.4" evidence="7"/>
<dbReference type="EMBL" id="DSRU01000146">
    <property type="protein sequence ID" value="HFM98094.1"/>
    <property type="molecule type" value="Genomic_DNA"/>
</dbReference>
<keyword evidence="6 7" id="KW-0624">Polysaccharide degradation</keyword>
<dbReference type="Pfam" id="PF00553">
    <property type="entry name" value="CBM_2"/>
    <property type="match status" value="1"/>
</dbReference>
<proteinExistence type="inferred from homology"/>
<evidence type="ECO:0000256" key="3">
    <source>
        <dbReference type="ARBA" id="ARBA00023001"/>
    </source>
</evidence>
<dbReference type="InterPro" id="IPR001547">
    <property type="entry name" value="Glyco_hydro_5"/>
</dbReference>
<dbReference type="InterPro" id="IPR008965">
    <property type="entry name" value="CBM2/CBM3_carb-bd_dom_sf"/>
</dbReference>
<dbReference type="InterPro" id="IPR001919">
    <property type="entry name" value="CBD2"/>
</dbReference>
<keyword evidence="5 7" id="KW-0326">Glycosidase</keyword>
<dbReference type="GO" id="GO:0030245">
    <property type="term" value="P:cellulose catabolic process"/>
    <property type="evidence" value="ECO:0007669"/>
    <property type="project" value="UniProtKB-KW"/>
</dbReference>
<dbReference type="Pfam" id="PF00150">
    <property type="entry name" value="Cellulase"/>
    <property type="match status" value="1"/>
</dbReference>
<comment type="catalytic activity">
    <reaction evidence="1 7">
        <text>Endohydrolysis of (1-&gt;4)-beta-D-glucosidic linkages in cellulose, lichenin and cereal beta-D-glucans.</text>
        <dbReference type="EC" id="3.2.1.4"/>
    </reaction>
</comment>
<reference evidence="10" key="1">
    <citation type="journal article" date="2020" name="mSystems">
        <title>Genome- and Community-Level Interaction Insights into Carbon Utilization and Element Cycling Functions of Hydrothermarchaeota in Hydrothermal Sediment.</title>
        <authorList>
            <person name="Zhou Z."/>
            <person name="Liu Y."/>
            <person name="Xu W."/>
            <person name="Pan J."/>
            <person name="Luo Z.H."/>
            <person name="Li M."/>
        </authorList>
    </citation>
    <scope>NUCLEOTIDE SEQUENCE [LARGE SCALE GENOMIC DNA]</scope>
    <source>
        <strain evidence="10">SpSt-418</strain>
    </source>
</reference>
<name>A0A7C3PEH4_9CYAN</name>
<evidence type="ECO:0000313" key="10">
    <source>
        <dbReference type="EMBL" id="HFM98094.1"/>
    </source>
</evidence>
<dbReference type="InterPro" id="IPR017853">
    <property type="entry name" value="GH"/>
</dbReference>
<evidence type="ECO:0000259" key="9">
    <source>
        <dbReference type="PROSITE" id="PS51173"/>
    </source>
</evidence>
<dbReference type="SMART" id="SM00637">
    <property type="entry name" value="CBD_II"/>
    <property type="match status" value="1"/>
</dbReference>